<evidence type="ECO:0000256" key="1">
    <source>
        <dbReference type="SAM" id="MobiDB-lite"/>
    </source>
</evidence>
<feature type="compositionally biased region" description="Low complexity" evidence="1">
    <location>
        <begin position="270"/>
        <end position="279"/>
    </location>
</feature>
<evidence type="ECO:0000313" key="3">
    <source>
        <dbReference type="EMBL" id="KAF9041140.1"/>
    </source>
</evidence>
<feature type="compositionally biased region" description="Acidic residues" evidence="1">
    <location>
        <begin position="292"/>
        <end position="309"/>
    </location>
</feature>
<reference evidence="3" key="1">
    <citation type="submission" date="2020-11" db="EMBL/GenBank/DDBJ databases">
        <authorList>
            <consortium name="DOE Joint Genome Institute"/>
            <person name="Ahrendt S."/>
            <person name="Riley R."/>
            <person name="Andreopoulos W."/>
            <person name="Labutti K."/>
            <person name="Pangilinan J."/>
            <person name="Ruiz-Duenas F.J."/>
            <person name="Barrasa J.M."/>
            <person name="Sanchez-Garcia M."/>
            <person name="Camarero S."/>
            <person name="Miyauchi S."/>
            <person name="Serrano A."/>
            <person name="Linde D."/>
            <person name="Babiker R."/>
            <person name="Drula E."/>
            <person name="Ayuso-Fernandez I."/>
            <person name="Pacheco R."/>
            <person name="Padilla G."/>
            <person name="Ferreira P."/>
            <person name="Barriuso J."/>
            <person name="Kellner H."/>
            <person name="Castanera R."/>
            <person name="Alfaro M."/>
            <person name="Ramirez L."/>
            <person name="Pisabarro A.G."/>
            <person name="Kuo A."/>
            <person name="Tritt A."/>
            <person name="Lipzen A."/>
            <person name="He G."/>
            <person name="Yan M."/>
            <person name="Ng V."/>
            <person name="Cullen D."/>
            <person name="Martin F."/>
            <person name="Rosso M.-N."/>
            <person name="Henrissat B."/>
            <person name="Hibbett D."/>
            <person name="Martinez A.T."/>
            <person name="Grigoriev I.V."/>
        </authorList>
    </citation>
    <scope>NUCLEOTIDE SEQUENCE</scope>
    <source>
        <strain evidence="3">AH 40177</strain>
    </source>
</reference>
<organism evidence="3 4">
    <name type="scientific">Rhodocollybia butyracea</name>
    <dbReference type="NCBI Taxonomy" id="206335"/>
    <lineage>
        <taxon>Eukaryota</taxon>
        <taxon>Fungi</taxon>
        <taxon>Dikarya</taxon>
        <taxon>Basidiomycota</taxon>
        <taxon>Agaricomycotina</taxon>
        <taxon>Agaricomycetes</taxon>
        <taxon>Agaricomycetidae</taxon>
        <taxon>Agaricales</taxon>
        <taxon>Marasmiineae</taxon>
        <taxon>Omphalotaceae</taxon>
        <taxon>Rhodocollybia</taxon>
    </lineage>
</organism>
<feature type="domain" description="ATP-dependent DNA helicase RecQ zinc-binding" evidence="2">
    <location>
        <begin position="1"/>
        <end position="49"/>
    </location>
</feature>
<dbReference type="OrthoDB" id="10261556at2759"/>
<dbReference type="EMBL" id="JADNRY010000555">
    <property type="protein sequence ID" value="KAF9041140.1"/>
    <property type="molecule type" value="Genomic_DNA"/>
</dbReference>
<dbReference type="Pfam" id="PF16124">
    <property type="entry name" value="RecQ_Zn_bind"/>
    <property type="match status" value="1"/>
</dbReference>
<gene>
    <name evidence="3" type="ORF">BDP27DRAFT_1435110</name>
</gene>
<dbReference type="Gene3D" id="1.10.10.10">
    <property type="entry name" value="Winged helix-like DNA-binding domain superfamily/Winged helix DNA-binding domain"/>
    <property type="match status" value="1"/>
</dbReference>
<feature type="compositionally biased region" description="Acidic residues" evidence="1">
    <location>
        <begin position="247"/>
        <end position="256"/>
    </location>
</feature>
<accession>A0A9P5P4S9</accession>
<sequence length="387" mass="42914">MLEFAQNLTRCRKIQFANYFSHTTELSVTPWSTSDASAWGPCGHCDNCTRTPEDYLDKDATIQAWQLLRIIEKVQKTTGNVTLANVTLAKVTLAKVTLAKVTELARSSMGKVFVGTGSKKKHAGTKNEVSIDLDAVCEGKVDMTKECYLRDHSYTTAYKTIALYPIAQGSGAHSGFFPHKSGEDAFQVLKYRDASEFFLDTDDQEEVDIFGDESRKAWSENFSRKSSTSTLKSQKRKPLVIISDSENNGDDAEGQEDESRKGKVAWSANSKKSSTSTLKSQKRKPLVIISDSESDGDDVEGQEDECSGDEDVAKGGIKDWSMLYTNKSSLCFTDICKRYTSSLTSKLKMVRQYSQPEVTATLALAFQAPPEIISLPFGQTWSSFLLF</sequence>
<dbReference type="Proteomes" id="UP000772434">
    <property type="component" value="Unassembled WGS sequence"/>
</dbReference>
<feature type="region of interest" description="Disordered" evidence="1">
    <location>
        <begin position="236"/>
        <end position="283"/>
    </location>
</feature>
<feature type="region of interest" description="Disordered" evidence="1">
    <location>
        <begin position="290"/>
        <end position="309"/>
    </location>
</feature>
<dbReference type="InterPro" id="IPR032284">
    <property type="entry name" value="RecQ_Zn-bd"/>
</dbReference>
<name>A0A9P5P4S9_9AGAR</name>
<protein>
    <recommendedName>
        <fullName evidence="2">ATP-dependent DNA helicase RecQ zinc-binding domain-containing protein</fullName>
    </recommendedName>
</protein>
<evidence type="ECO:0000313" key="4">
    <source>
        <dbReference type="Proteomes" id="UP000772434"/>
    </source>
</evidence>
<dbReference type="InterPro" id="IPR036388">
    <property type="entry name" value="WH-like_DNA-bd_sf"/>
</dbReference>
<proteinExistence type="predicted"/>
<comment type="caution">
    <text evidence="3">The sequence shown here is derived from an EMBL/GenBank/DDBJ whole genome shotgun (WGS) entry which is preliminary data.</text>
</comment>
<dbReference type="AlphaFoldDB" id="A0A9P5P4S9"/>
<keyword evidence="4" id="KW-1185">Reference proteome</keyword>
<evidence type="ECO:0000259" key="2">
    <source>
        <dbReference type="Pfam" id="PF16124"/>
    </source>
</evidence>